<gene>
    <name evidence="2" type="ORF">V5O48_016327</name>
</gene>
<accession>A0ABR3ESB6</accession>
<protein>
    <submittedName>
        <fullName evidence="2">Uncharacterized protein</fullName>
    </submittedName>
</protein>
<keyword evidence="3" id="KW-1185">Reference proteome</keyword>
<proteinExistence type="predicted"/>
<feature type="compositionally biased region" description="Low complexity" evidence="1">
    <location>
        <begin position="164"/>
        <end position="174"/>
    </location>
</feature>
<feature type="compositionally biased region" description="Basic residues" evidence="1">
    <location>
        <begin position="18"/>
        <end position="36"/>
    </location>
</feature>
<dbReference type="EMBL" id="JBAHYK010002160">
    <property type="protein sequence ID" value="KAL0565693.1"/>
    <property type="molecule type" value="Genomic_DNA"/>
</dbReference>
<name>A0ABR3ESB6_9AGAR</name>
<dbReference type="Proteomes" id="UP001465976">
    <property type="component" value="Unassembled WGS sequence"/>
</dbReference>
<feature type="compositionally biased region" description="Polar residues" evidence="1">
    <location>
        <begin position="70"/>
        <end position="89"/>
    </location>
</feature>
<feature type="compositionally biased region" description="Basic and acidic residues" evidence="1">
    <location>
        <begin position="243"/>
        <end position="253"/>
    </location>
</feature>
<reference evidence="2 3" key="1">
    <citation type="submission" date="2024-02" db="EMBL/GenBank/DDBJ databases">
        <title>A draft genome for the cacao thread blight pathogen Marasmius crinis-equi.</title>
        <authorList>
            <person name="Cohen S.P."/>
            <person name="Baruah I.K."/>
            <person name="Amoako-Attah I."/>
            <person name="Bukari Y."/>
            <person name="Meinhardt L.W."/>
            <person name="Bailey B.A."/>
        </authorList>
    </citation>
    <scope>NUCLEOTIDE SEQUENCE [LARGE SCALE GENOMIC DNA]</scope>
    <source>
        <strain evidence="2 3">GH-76</strain>
    </source>
</reference>
<evidence type="ECO:0000313" key="2">
    <source>
        <dbReference type="EMBL" id="KAL0565693.1"/>
    </source>
</evidence>
<evidence type="ECO:0000256" key="1">
    <source>
        <dbReference type="SAM" id="MobiDB-lite"/>
    </source>
</evidence>
<organism evidence="2 3">
    <name type="scientific">Marasmius crinis-equi</name>
    <dbReference type="NCBI Taxonomy" id="585013"/>
    <lineage>
        <taxon>Eukaryota</taxon>
        <taxon>Fungi</taxon>
        <taxon>Dikarya</taxon>
        <taxon>Basidiomycota</taxon>
        <taxon>Agaricomycotina</taxon>
        <taxon>Agaricomycetes</taxon>
        <taxon>Agaricomycetidae</taxon>
        <taxon>Agaricales</taxon>
        <taxon>Marasmiineae</taxon>
        <taxon>Marasmiaceae</taxon>
        <taxon>Marasmius</taxon>
    </lineage>
</organism>
<feature type="compositionally biased region" description="Polar residues" evidence="1">
    <location>
        <begin position="180"/>
        <end position="195"/>
    </location>
</feature>
<feature type="compositionally biased region" description="Acidic residues" evidence="1">
    <location>
        <begin position="130"/>
        <end position="155"/>
    </location>
</feature>
<feature type="region of interest" description="Disordered" evidence="1">
    <location>
        <begin position="1"/>
        <end position="265"/>
    </location>
</feature>
<sequence>MRSKRDPHTSLTLSQATARRKKAGSSTLRKPKHTTHKTAGESGNEDTEEAANIHQSQEDLVEDKPEAQDTLFSPVTKDVQTSDSISGSQPPLVIEKKIVVKRQNHAPSNDENDSQPRRPVAKSCTLQTIQEEEEKEEEECQQQDFKEEVEQDELEDHNTPPLDPNVIDNNNNNDMHVDNSSEGNQSGSDYSQTWCSGIPGQGTRKWVGDEDSTESEDKMENQGTLEPPLHPIHGSRRPQWIQKLKEKEKEKPKKASNLPSPPQTEMKWTRTTKRMMMQKMRAMKTRRTMRTLKSARKGIIEDAIATNIVSKQRS</sequence>
<comment type="caution">
    <text evidence="2">The sequence shown here is derived from an EMBL/GenBank/DDBJ whole genome shotgun (WGS) entry which is preliminary data.</text>
</comment>
<evidence type="ECO:0000313" key="3">
    <source>
        <dbReference type="Proteomes" id="UP001465976"/>
    </source>
</evidence>